<dbReference type="RefSeq" id="WP_138597419.1">
    <property type="nucleotide sequence ID" value="NZ_PNCK01000047.1"/>
</dbReference>
<reference evidence="4 5" key="2">
    <citation type="submission" date="2019-06" db="EMBL/GenBank/DDBJ databases">
        <title>Co-occurence of chitin degradation, pigmentation and bioactivity in marine Pseudoalteromonas.</title>
        <authorList>
            <person name="Sonnenschein E.C."/>
            <person name="Bech P.K."/>
        </authorList>
    </citation>
    <scope>NUCLEOTIDE SEQUENCE [LARGE SCALE GENOMIC DNA]</scope>
    <source>
        <strain evidence="5">S2231</strain>
        <strain evidence="2 4">S2233</strain>
    </source>
</reference>
<reference evidence="3 5" key="1">
    <citation type="submission" date="2017-12" db="EMBL/GenBank/DDBJ databases">
        <authorList>
            <person name="Paulsen S."/>
            <person name="Gram L.K."/>
        </authorList>
    </citation>
    <scope>NUCLEOTIDE SEQUENCE [LARGE SCALE GENOMIC DNA]</scope>
    <source>
        <strain evidence="3 5">S2231</strain>
        <strain evidence="2">S2233</strain>
    </source>
</reference>
<dbReference type="OrthoDB" id="9762420at2"/>
<evidence type="ECO:0000313" key="3">
    <source>
        <dbReference type="EMBL" id="TMP60554.1"/>
    </source>
</evidence>
<protein>
    <submittedName>
        <fullName evidence="3">VgrG protein</fullName>
    </submittedName>
</protein>
<dbReference type="InterPro" id="IPR006531">
    <property type="entry name" value="Gp5/Vgr_OB"/>
</dbReference>
<dbReference type="Gene3D" id="2.40.50.230">
    <property type="entry name" value="Gp5 N-terminal domain"/>
    <property type="match status" value="1"/>
</dbReference>
<evidence type="ECO:0000313" key="4">
    <source>
        <dbReference type="Proteomes" id="UP000305730"/>
    </source>
</evidence>
<evidence type="ECO:0000259" key="1">
    <source>
        <dbReference type="Pfam" id="PF04717"/>
    </source>
</evidence>
<dbReference type="Proteomes" id="UP000305730">
    <property type="component" value="Unassembled WGS sequence"/>
</dbReference>
<keyword evidence="4" id="KW-1185">Reference proteome</keyword>
<feature type="domain" description="Gp5/Type VI secretion system Vgr protein OB-fold" evidence="1">
    <location>
        <begin position="362"/>
        <end position="434"/>
    </location>
</feature>
<proteinExistence type="predicted"/>
<evidence type="ECO:0000313" key="2">
    <source>
        <dbReference type="EMBL" id="TMP41777.1"/>
    </source>
</evidence>
<dbReference type="SUPFAM" id="SSF69255">
    <property type="entry name" value="gp5 N-terminal domain-like"/>
    <property type="match status" value="1"/>
</dbReference>
<dbReference type="AlphaFoldDB" id="A0A5S3XRS5"/>
<dbReference type="Proteomes" id="UP000307706">
    <property type="component" value="Unassembled WGS sequence"/>
</dbReference>
<evidence type="ECO:0000313" key="5">
    <source>
        <dbReference type="Proteomes" id="UP000307706"/>
    </source>
</evidence>
<organism evidence="3 5">
    <name type="scientific">Pseudoalteromonas citrea</name>
    <dbReference type="NCBI Taxonomy" id="43655"/>
    <lineage>
        <taxon>Bacteria</taxon>
        <taxon>Pseudomonadati</taxon>
        <taxon>Pseudomonadota</taxon>
        <taxon>Gammaproteobacteria</taxon>
        <taxon>Alteromonadales</taxon>
        <taxon>Pseudoalteromonadaceae</taxon>
        <taxon>Pseudoalteromonas</taxon>
    </lineage>
</organism>
<dbReference type="EMBL" id="PNCL01000023">
    <property type="protein sequence ID" value="TMP60554.1"/>
    <property type="molecule type" value="Genomic_DNA"/>
</dbReference>
<dbReference type="EMBL" id="PNCK01000047">
    <property type="protein sequence ID" value="TMP41777.1"/>
    <property type="molecule type" value="Genomic_DNA"/>
</dbReference>
<reference evidence="3" key="3">
    <citation type="submission" date="2019-09" db="EMBL/GenBank/DDBJ databases">
        <title>Co-occurence of chitin degradation, pigmentation and bioactivity in marine Pseudoalteromonas.</title>
        <authorList>
            <person name="Sonnenschein E.C."/>
            <person name="Bech P.K."/>
        </authorList>
    </citation>
    <scope>NUCLEOTIDE SEQUENCE</scope>
    <source>
        <strain evidence="3">S2231</strain>
    </source>
</reference>
<dbReference type="InterPro" id="IPR037026">
    <property type="entry name" value="Vgr_OB-fold_dom_sf"/>
</dbReference>
<gene>
    <name evidence="3" type="ORF">CWB96_06185</name>
    <name evidence="2" type="ORF">CWB97_13495</name>
</gene>
<comment type="caution">
    <text evidence="3">The sequence shown here is derived from an EMBL/GenBank/DDBJ whole genome shotgun (WGS) entry which is preliminary data.</text>
</comment>
<name>A0A5S3XRS5_9GAMM</name>
<accession>A0A5S3XRS5</accession>
<sequence>MDLRYTITVDGSPVSDKIALIEARVKNGVNQISQLCLKIEDGDMAKETFDKMDEGLFKMGKAIELKAGFGDGEQTLLFSGIITGQSIGYDKQPFMQIEASADIVKLCQNAFSKLYDDKSKDSDILSDLLTTFGATPGEVATSQIVHPQFLVVDEQPWSVFMRRVLTNGFAFINDGKNHVLDLAKHTPTAHEFNVAMDGCTDFELHCDVRAHLKKLQYSSWDIQEQKLNDNADPVAPAAKFKSHADADAALALPDTLRLAQAPIDKVELAAKASAEQYYRMLDMYQGYTRIDMSAAKAPLKVKLLDSLTLSGVGKTYAGDYVVGEIQHHLSNDGWFCDFMFGVPLSLSLYSEHNQHPDTPMLIGKVAAFKADAQALHRIPVLLPSAAGEKPVWARLASPFAGNEEGLFLPPDVDTEVVVGFIGSDSRYPVILGACHNPKAKPPFEYDDKNEQRGLFFKKQALALQFTLKEKENESQFKVQASKDHRVTFDGKNGLKLVQKDMTTIAAGKAMAIITKDKLTLKADKAINVTSSDNITLKGKGVDVK</sequence>
<dbReference type="Pfam" id="PF04717">
    <property type="entry name" value="Phage_base_V"/>
    <property type="match status" value="1"/>
</dbReference>